<evidence type="ECO:0000256" key="1">
    <source>
        <dbReference type="ARBA" id="ARBA00001933"/>
    </source>
</evidence>
<dbReference type="STRING" id="1484693.RS694_14470"/>
<dbReference type="RefSeq" id="WP_029709081.1">
    <property type="nucleotide sequence ID" value="NZ_CP019239.1"/>
</dbReference>
<keyword evidence="5" id="KW-0663">Pyridoxal phosphate</keyword>
<evidence type="ECO:0000256" key="7">
    <source>
        <dbReference type="ARBA" id="ARBA00023014"/>
    </source>
</evidence>
<evidence type="ECO:0000256" key="2">
    <source>
        <dbReference type="ARBA" id="ARBA00006490"/>
    </source>
</evidence>
<dbReference type="KEGG" id="rsb:RS694_14470"/>
<comment type="cofactor">
    <cofactor evidence="1 9">
        <name>pyridoxal 5'-phosphate</name>
        <dbReference type="ChEBI" id="CHEBI:597326"/>
    </cofactor>
</comment>
<evidence type="ECO:0000256" key="8">
    <source>
        <dbReference type="ARBA" id="ARBA00050776"/>
    </source>
</evidence>
<dbReference type="Gene3D" id="1.10.260.50">
    <property type="match status" value="1"/>
</dbReference>
<dbReference type="PROSITE" id="PS50206">
    <property type="entry name" value="RHODANESE_3"/>
    <property type="match status" value="1"/>
</dbReference>
<proteinExistence type="inferred from homology"/>
<dbReference type="Gene3D" id="3.40.640.10">
    <property type="entry name" value="Type I PLP-dependent aspartate aminotransferase-like (Major domain)"/>
    <property type="match status" value="1"/>
</dbReference>
<dbReference type="GO" id="GO:0051536">
    <property type="term" value="F:iron-sulfur cluster binding"/>
    <property type="evidence" value="ECO:0007669"/>
    <property type="project" value="UniProtKB-KW"/>
</dbReference>
<dbReference type="SMART" id="SM00450">
    <property type="entry name" value="RHOD"/>
    <property type="match status" value="1"/>
</dbReference>
<dbReference type="InterPro" id="IPR020578">
    <property type="entry name" value="Aminotrans_V_PyrdxlP_BS"/>
</dbReference>
<dbReference type="CDD" id="cd00158">
    <property type="entry name" value="RHOD"/>
    <property type="match status" value="1"/>
</dbReference>
<comment type="catalytic activity">
    <reaction evidence="8">
        <text>(sulfur carrier)-H + L-cysteine = (sulfur carrier)-SH + L-alanine</text>
        <dbReference type="Rhea" id="RHEA:43892"/>
        <dbReference type="Rhea" id="RHEA-COMP:14737"/>
        <dbReference type="Rhea" id="RHEA-COMP:14739"/>
        <dbReference type="ChEBI" id="CHEBI:29917"/>
        <dbReference type="ChEBI" id="CHEBI:35235"/>
        <dbReference type="ChEBI" id="CHEBI:57972"/>
        <dbReference type="ChEBI" id="CHEBI:64428"/>
        <dbReference type="EC" id="2.8.1.7"/>
    </reaction>
</comment>
<keyword evidence="7" id="KW-0411">Iron-sulfur</keyword>
<dbReference type="GO" id="GO:0046872">
    <property type="term" value="F:metal ion binding"/>
    <property type="evidence" value="ECO:0007669"/>
    <property type="project" value="UniProtKB-KW"/>
</dbReference>
<evidence type="ECO:0000313" key="11">
    <source>
        <dbReference type="EMBL" id="APW44888.1"/>
    </source>
</evidence>
<evidence type="ECO:0000256" key="9">
    <source>
        <dbReference type="RuleBase" id="RU004504"/>
    </source>
</evidence>
<dbReference type="Gene3D" id="3.90.1150.10">
    <property type="entry name" value="Aspartate Aminotransferase, domain 1"/>
    <property type="match status" value="1"/>
</dbReference>
<feature type="domain" description="Rhodanese" evidence="10">
    <location>
        <begin position="428"/>
        <end position="511"/>
    </location>
</feature>
<dbReference type="PROSITE" id="PS00595">
    <property type="entry name" value="AA_TRANSFER_CLASS_5"/>
    <property type="match status" value="1"/>
</dbReference>
<keyword evidence="4" id="KW-0479">Metal-binding</keyword>
<dbReference type="Pfam" id="PF00266">
    <property type="entry name" value="Aminotran_5"/>
    <property type="match status" value="1"/>
</dbReference>
<evidence type="ECO:0000256" key="4">
    <source>
        <dbReference type="ARBA" id="ARBA00022723"/>
    </source>
</evidence>
<reference evidence="11 12" key="1">
    <citation type="submission" date="2017-01" db="EMBL/GenBank/DDBJ databases">
        <authorList>
            <person name="Mah S.A."/>
            <person name="Swanson W.J."/>
            <person name="Moy G.W."/>
            <person name="Vacquier V.D."/>
        </authorList>
    </citation>
    <scope>NUCLEOTIDE SEQUENCE [LARGE SCALE GENOMIC DNA]</scope>
    <source>
        <strain evidence="11 12">DSM 22694</strain>
    </source>
</reference>
<dbReference type="InterPro" id="IPR001763">
    <property type="entry name" value="Rhodanese-like_dom"/>
</dbReference>
<dbReference type="InterPro" id="IPR015421">
    <property type="entry name" value="PyrdxlP-dep_Trfase_major"/>
</dbReference>
<dbReference type="Pfam" id="PF00581">
    <property type="entry name" value="Rhodanese"/>
    <property type="match status" value="1"/>
</dbReference>
<organism evidence="11 12">
    <name type="scientific">Rhodoferax saidenbachensis</name>
    <dbReference type="NCBI Taxonomy" id="1484693"/>
    <lineage>
        <taxon>Bacteria</taxon>
        <taxon>Pseudomonadati</taxon>
        <taxon>Pseudomonadota</taxon>
        <taxon>Betaproteobacteria</taxon>
        <taxon>Burkholderiales</taxon>
        <taxon>Comamonadaceae</taxon>
        <taxon>Rhodoferax</taxon>
    </lineage>
</organism>
<dbReference type="PANTHER" id="PTHR11601">
    <property type="entry name" value="CYSTEINE DESULFURYLASE FAMILY MEMBER"/>
    <property type="match status" value="1"/>
</dbReference>
<evidence type="ECO:0000256" key="5">
    <source>
        <dbReference type="ARBA" id="ARBA00022898"/>
    </source>
</evidence>
<evidence type="ECO:0000259" key="10">
    <source>
        <dbReference type="PROSITE" id="PS50206"/>
    </source>
</evidence>
<comment type="similarity">
    <text evidence="2">Belongs to the class-V pyridoxal-phosphate-dependent aminotransferase family. NifS/IscS subfamily.</text>
</comment>
<gene>
    <name evidence="11" type="ORF">RS694_14470</name>
</gene>
<dbReference type="EMBL" id="CP019239">
    <property type="protein sequence ID" value="APW44888.1"/>
    <property type="molecule type" value="Genomic_DNA"/>
</dbReference>
<evidence type="ECO:0000256" key="6">
    <source>
        <dbReference type="ARBA" id="ARBA00023004"/>
    </source>
</evidence>
<evidence type="ECO:0000256" key="3">
    <source>
        <dbReference type="ARBA" id="ARBA00012239"/>
    </source>
</evidence>
<keyword evidence="12" id="KW-1185">Reference proteome</keyword>
<dbReference type="SUPFAM" id="SSF52821">
    <property type="entry name" value="Rhodanese/Cell cycle control phosphatase"/>
    <property type="match status" value="1"/>
</dbReference>
<dbReference type="InterPro" id="IPR015422">
    <property type="entry name" value="PyrdxlP-dep_Trfase_small"/>
</dbReference>
<dbReference type="Proteomes" id="UP000186110">
    <property type="component" value="Chromosome"/>
</dbReference>
<keyword evidence="6" id="KW-0408">Iron</keyword>
<name>A0A1P8KFZ7_9BURK</name>
<accession>A0A1P8KFZ7</accession>
<sequence length="515" mass="53834">MSQAIYLDSNATTHVLPAAIAAATRAMAEQFGNPSSSHSTGIVAKALLDQTRATAAQVIGAGEGHVVFTSGATEGIQTAVLSALRAIGQRRTQGQNVGHLLVYGATEHKAVPQALAHWNEVLGLGLELRALPVNAQGQHDLHTLAAWLPDTALLCTMAANNETGVVTDLTAIEQLLNGIHSETFWLVDCVQALGKLGLDLQSKRIDYAPFSGHKLYAPKGIGMLYVRRGAPFTPLMAGGGQEGGLRAGTENMPGIAALGAVLQALQQGDTFASHDTLRGYRDQLERSLRNAFPAIEFNAPLPRSLPTTLNFSVPGLASKTMLDVLDAAGLRVSAGSACSAAQSAPSYVLEAMGLPAWRTTSAVRLSIGPLVNSALVDAACEAIAQCGAALRAMQSEEGTGIPAAAPCSAHDVAEMTLQWTELDAYLSAHPGARLLDVRESTEHQVSQGVQHGNWSAESAPLSALGALAPQWMASGAAPVVLVCRSGNRSLKAAQWLRSQGYVHVRHVHGGLALRP</sequence>
<dbReference type="eggNOG" id="COG1104">
    <property type="taxonomic scope" value="Bacteria"/>
</dbReference>
<dbReference type="InterPro" id="IPR036873">
    <property type="entry name" value="Rhodanese-like_dom_sf"/>
</dbReference>
<dbReference type="GO" id="GO:0031071">
    <property type="term" value="F:cysteine desulfurase activity"/>
    <property type="evidence" value="ECO:0007669"/>
    <property type="project" value="UniProtKB-EC"/>
</dbReference>
<evidence type="ECO:0000313" key="12">
    <source>
        <dbReference type="Proteomes" id="UP000186110"/>
    </source>
</evidence>
<dbReference type="AlphaFoldDB" id="A0A1P8KFZ7"/>
<dbReference type="Gene3D" id="3.40.250.10">
    <property type="entry name" value="Rhodanese-like domain"/>
    <property type="match status" value="1"/>
</dbReference>
<dbReference type="PANTHER" id="PTHR11601:SF34">
    <property type="entry name" value="CYSTEINE DESULFURASE"/>
    <property type="match status" value="1"/>
</dbReference>
<dbReference type="InterPro" id="IPR000192">
    <property type="entry name" value="Aminotrans_V_dom"/>
</dbReference>
<dbReference type="InterPro" id="IPR015424">
    <property type="entry name" value="PyrdxlP-dep_Trfase"/>
</dbReference>
<dbReference type="EC" id="2.8.1.7" evidence="3"/>
<dbReference type="SUPFAM" id="SSF53383">
    <property type="entry name" value="PLP-dependent transferases"/>
    <property type="match status" value="1"/>
</dbReference>
<protein>
    <recommendedName>
        <fullName evidence="3">cysteine desulfurase</fullName>
        <ecNumber evidence="3">2.8.1.7</ecNumber>
    </recommendedName>
</protein>